<dbReference type="SUPFAM" id="SSF52172">
    <property type="entry name" value="CheY-like"/>
    <property type="match status" value="1"/>
</dbReference>
<dbReference type="InterPro" id="IPR001789">
    <property type="entry name" value="Sig_transdc_resp-reg_receiver"/>
</dbReference>
<keyword evidence="2" id="KW-0902">Two-component regulatory system</keyword>
<dbReference type="InterPro" id="IPR011006">
    <property type="entry name" value="CheY-like_superfamily"/>
</dbReference>
<evidence type="ECO:0000256" key="3">
    <source>
        <dbReference type="PROSITE-ProRule" id="PRU00169"/>
    </source>
</evidence>
<dbReference type="GO" id="GO:0043565">
    <property type="term" value="F:sequence-specific DNA binding"/>
    <property type="evidence" value="ECO:0007669"/>
    <property type="project" value="InterPro"/>
</dbReference>
<dbReference type="OrthoDB" id="9788090at2"/>
<proteinExistence type="predicted"/>
<evidence type="ECO:0000313" key="5">
    <source>
        <dbReference type="EMBL" id="QDU53997.1"/>
    </source>
</evidence>
<dbReference type="KEGG" id="amuc:Pan181_01770"/>
<keyword evidence="1 3" id="KW-0597">Phosphoprotein</keyword>
<protein>
    <submittedName>
        <fullName evidence="5">Photosynthetic apparatus regulatory protein RegA</fullName>
    </submittedName>
</protein>
<evidence type="ECO:0000256" key="2">
    <source>
        <dbReference type="ARBA" id="ARBA00023012"/>
    </source>
</evidence>
<dbReference type="PANTHER" id="PTHR44591">
    <property type="entry name" value="STRESS RESPONSE REGULATOR PROTEIN 1"/>
    <property type="match status" value="1"/>
</dbReference>
<feature type="modified residue" description="4-aspartylphosphate" evidence="3">
    <location>
        <position position="52"/>
    </location>
</feature>
<dbReference type="Proteomes" id="UP000315750">
    <property type="component" value="Chromosome"/>
</dbReference>
<dbReference type="PRINTS" id="PR01590">
    <property type="entry name" value="HTHFIS"/>
</dbReference>
<evidence type="ECO:0000259" key="4">
    <source>
        <dbReference type="PROSITE" id="PS50110"/>
    </source>
</evidence>
<name>A0A518AGZ6_9BACT</name>
<dbReference type="Gene3D" id="1.10.10.60">
    <property type="entry name" value="Homeodomain-like"/>
    <property type="match status" value="1"/>
</dbReference>
<dbReference type="SUPFAM" id="SSF46689">
    <property type="entry name" value="Homeodomain-like"/>
    <property type="match status" value="1"/>
</dbReference>
<sequence length="174" mass="19237">MEQLLLVDDDELLRERMGRALAAREFEVVEASTYEEAVDRLESLRPQRAVLDLRMPGGSGLTLLKLVREKSPETRVVMLTGYGSIANAVDAMREGAVGYVTKPADADQVLAAFDAMPALHAETTDEFHPPSLAEAEWNHIQQVLSDCDGNLSRAATLLDIPRRTLQRKLKKLAP</sequence>
<evidence type="ECO:0000256" key="1">
    <source>
        <dbReference type="ARBA" id="ARBA00022553"/>
    </source>
</evidence>
<dbReference type="PROSITE" id="PS50110">
    <property type="entry name" value="RESPONSE_REGULATORY"/>
    <property type="match status" value="1"/>
</dbReference>
<dbReference type="AlphaFoldDB" id="A0A518AGZ6"/>
<dbReference type="RefSeq" id="WP_145245033.1">
    <property type="nucleotide sequence ID" value="NZ_CP036278.1"/>
</dbReference>
<dbReference type="Pfam" id="PF02954">
    <property type="entry name" value="HTH_8"/>
    <property type="match status" value="1"/>
</dbReference>
<dbReference type="InterPro" id="IPR050595">
    <property type="entry name" value="Bact_response_regulator"/>
</dbReference>
<dbReference type="PANTHER" id="PTHR44591:SF14">
    <property type="entry name" value="PROTEIN PILG"/>
    <property type="match status" value="1"/>
</dbReference>
<evidence type="ECO:0000313" key="6">
    <source>
        <dbReference type="Proteomes" id="UP000315750"/>
    </source>
</evidence>
<organism evidence="5 6">
    <name type="scientific">Aeoliella mucimassa</name>
    <dbReference type="NCBI Taxonomy" id="2527972"/>
    <lineage>
        <taxon>Bacteria</taxon>
        <taxon>Pseudomonadati</taxon>
        <taxon>Planctomycetota</taxon>
        <taxon>Planctomycetia</taxon>
        <taxon>Pirellulales</taxon>
        <taxon>Lacipirellulaceae</taxon>
        <taxon>Aeoliella</taxon>
    </lineage>
</organism>
<feature type="domain" description="Response regulatory" evidence="4">
    <location>
        <begin position="3"/>
        <end position="117"/>
    </location>
</feature>
<dbReference type="InterPro" id="IPR009057">
    <property type="entry name" value="Homeodomain-like_sf"/>
</dbReference>
<dbReference type="GO" id="GO:0000160">
    <property type="term" value="P:phosphorelay signal transduction system"/>
    <property type="evidence" value="ECO:0007669"/>
    <property type="project" value="UniProtKB-KW"/>
</dbReference>
<dbReference type="SMART" id="SM00448">
    <property type="entry name" value="REC"/>
    <property type="match status" value="1"/>
</dbReference>
<gene>
    <name evidence="5" type="primary">regA</name>
    <name evidence="5" type="ORF">Pan181_01770</name>
</gene>
<dbReference type="Pfam" id="PF00072">
    <property type="entry name" value="Response_reg"/>
    <property type="match status" value="1"/>
</dbReference>
<reference evidence="5 6" key="1">
    <citation type="submission" date="2019-02" db="EMBL/GenBank/DDBJ databases">
        <title>Deep-cultivation of Planctomycetes and their phenomic and genomic characterization uncovers novel biology.</title>
        <authorList>
            <person name="Wiegand S."/>
            <person name="Jogler M."/>
            <person name="Boedeker C."/>
            <person name="Pinto D."/>
            <person name="Vollmers J."/>
            <person name="Rivas-Marin E."/>
            <person name="Kohn T."/>
            <person name="Peeters S.H."/>
            <person name="Heuer A."/>
            <person name="Rast P."/>
            <person name="Oberbeckmann S."/>
            <person name="Bunk B."/>
            <person name="Jeske O."/>
            <person name="Meyerdierks A."/>
            <person name="Storesund J.E."/>
            <person name="Kallscheuer N."/>
            <person name="Luecker S."/>
            <person name="Lage O.M."/>
            <person name="Pohl T."/>
            <person name="Merkel B.J."/>
            <person name="Hornburger P."/>
            <person name="Mueller R.-W."/>
            <person name="Bruemmer F."/>
            <person name="Labrenz M."/>
            <person name="Spormann A.M."/>
            <person name="Op den Camp H."/>
            <person name="Overmann J."/>
            <person name="Amann R."/>
            <person name="Jetten M.S.M."/>
            <person name="Mascher T."/>
            <person name="Medema M.H."/>
            <person name="Devos D.P."/>
            <person name="Kaster A.-K."/>
            <person name="Ovreas L."/>
            <person name="Rohde M."/>
            <person name="Galperin M.Y."/>
            <person name="Jogler C."/>
        </authorList>
    </citation>
    <scope>NUCLEOTIDE SEQUENCE [LARGE SCALE GENOMIC DNA]</scope>
    <source>
        <strain evidence="5 6">Pan181</strain>
    </source>
</reference>
<dbReference type="InterPro" id="IPR002197">
    <property type="entry name" value="HTH_Fis"/>
</dbReference>
<keyword evidence="6" id="KW-1185">Reference proteome</keyword>
<dbReference type="EMBL" id="CP036278">
    <property type="protein sequence ID" value="QDU53997.1"/>
    <property type="molecule type" value="Genomic_DNA"/>
</dbReference>
<dbReference type="Gene3D" id="3.40.50.2300">
    <property type="match status" value="1"/>
</dbReference>
<accession>A0A518AGZ6</accession>